<accession>A0A1G4ECW4</accession>
<evidence type="ECO:0008006" key="4">
    <source>
        <dbReference type="Google" id="ProtNLM"/>
    </source>
</evidence>
<feature type="transmembrane region" description="Helical" evidence="1">
    <location>
        <begin position="234"/>
        <end position="254"/>
    </location>
</feature>
<dbReference type="VEuPathDB" id="PlasmoDB:PVPAM_130014200"/>
<gene>
    <name evidence="2" type="ORF">PVT01_000010700</name>
</gene>
<evidence type="ECO:0000313" key="2">
    <source>
        <dbReference type="EMBL" id="SCA83414.1"/>
    </source>
</evidence>
<keyword evidence="1" id="KW-1133">Transmembrane helix</keyword>
<evidence type="ECO:0000256" key="1">
    <source>
        <dbReference type="SAM" id="Phobius"/>
    </source>
</evidence>
<name>A0A1G4ECW4_PLAVI</name>
<reference evidence="2 3" key="1">
    <citation type="submission" date="2016-07" db="EMBL/GenBank/DDBJ databases">
        <authorList>
            <consortium name="Pathogen Informatics"/>
        </authorList>
    </citation>
    <scope>NUCLEOTIDE SEQUENCE [LARGE SCALE GENOMIC DNA]</scope>
</reference>
<organism evidence="2 3">
    <name type="scientific">Plasmodium vivax</name>
    <name type="common">malaria parasite P. vivax</name>
    <dbReference type="NCBI Taxonomy" id="5855"/>
    <lineage>
        <taxon>Eukaryota</taxon>
        <taxon>Sar</taxon>
        <taxon>Alveolata</taxon>
        <taxon>Apicomplexa</taxon>
        <taxon>Aconoidasida</taxon>
        <taxon>Haemosporida</taxon>
        <taxon>Plasmodiidae</taxon>
        <taxon>Plasmodium</taxon>
        <taxon>Plasmodium (Plasmodium)</taxon>
    </lineage>
</organism>
<dbReference type="VEuPathDB" id="PlasmoDB:PVW1_130006000"/>
<keyword evidence="1" id="KW-0472">Membrane</keyword>
<dbReference type="Proteomes" id="UP000196402">
    <property type="component" value="Unassembled WGS sequence"/>
</dbReference>
<dbReference type="AlphaFoldDB" id="A0A1G4ECW4"/>
<sequence>MDRSSIYKAVKSVSNEALIESHSEKTFINCDSGDITLNAKNVCKKLNKVFHFLCSSKSEMASNKKLNSSDYKYLNFWTNFELNGTKLLDNSSINYFGNLMNNEFYECFSKEEMKKVFGDIEEIVLKRRKILDILYQNYYELHEIIFSNRSEEISNCSGISTQCVTQYKAAIDEFRKTKDNFYNALMKFEINYIKLHAAAVGKNPSFEKYIEKIPIEYKISELSFYSSEYETKKIILISLLCSVFAIISILIYFYKFTPFGTRMCSRARNKKKKFRSKDDTNNSLQCFDAFSHANTNNKMYNLAYNSV</sequence>
<evidence type="ECO:0000313" key="3">
    <source>
        <dbReference type="Proteomes" id="UP000196402"/>
    </source>
</evidence>
<protein>
    <recommendedName>
        <fullName evidence="4">VIR protein</fullName>
    </recommendedName>
</protein>
<keyword evidence="1" id="KW-0812">Transmembrane</keyword>
<dbReference type="VEuPathDB" id="PlasmoDB:PVP01_0000830"/>
<dbReference type="EMBL" id="FLYH01000022">
    <property type="protein sequence ID" value="SCA83414.1"/>
    <property type="molecule type" value="Genomic_DNA"/>
</dbReference>
<proteinExistence type="predicted"/>